<dbReference type="SUPFAM" id="SSF55486">
    <property type="entry name" value="Metalloproteases ('zincins'), catalytic domain"/>
    <property type="match status" value="1"/>
</dbReference>
<keyword evidence="7" id="KW-0865">Zymogen</keyword>
<dbReference type="PANTHER" id="PTHR10127">
    <property type="entry name" value="DISCOIDIN, CUB, EGF, LAMININ , AND ZINC METALLOPROTEASE DOMAIN CONTAINING"/>
    <property type="match status" value="1"/>
</dbReference>
<dbReference type="Proteomes" id="UP000887574">
    <property type="component" value="Unplaced"/>
</dbReference>
<evidence type="ECO:0000256" key="10">
    <source>
        <dbReference type="PROSITE-ProRule" id="PRU01211"/>
    </source>
</evidence>
<dbReference type="GO" id="GO:0004222">
    <property type="term" value="F:metalloendopeptidase activity"/>
    <property type="evidence" value="ECO:0007669"/>
    <property type="project" value="UniProtKB-UniRule"/>
</dbReference>
<feature type="region of interest" description="Disordered" evidence="12">
    <location>
        <begin position="497"/>
        <end position="540"/>
    </location>
</feature>
<evidence type="ECO:0000256" key="5">
    <source>
        <dbReference type="ARBA" id="ARBA00022833"/>
    </source>
</evidence>
<evidence type="ECO:0000256" key="1">
    <source>
        <dbReference type="ARBA" id="ARBA00002657"/>
    </source>
</evidence>
<evidence type="ECO:0000256" key="12">
    <source>
        <dbReference type="SAM" id="MobiDB-lite"/>
    </source>
</evidence>
<keyword evidence="4 10" id="KW-0378">Hydrolase</keyword>
<feature type="binding site" evidence="10">
    <location>
        <position position="213"/>
    </location>
    <ligand>
        <name>Zn(2+)</name>
        <dbReference type="ChEBI" id="CHEBI:29105"/>
        <note>catalytic</note>
    </ligand>
</feature>
<evidence type="ECO:0000256" key="6">
    <source>
        <dbReference type="ARBA" id="ARBA00023049"/>
    </source>
</evidence>
<dbReference type="GO" id="GO:0008270">
    <property type="term" value="F:zinc ion binding"/>
    <property type="evidence" value="ECO:0007669"/>
    <property type="project" value="UniProtKB-UniRule"/>
</dbReference>
<evidence type="ECO:0000313" key="16">
    <source>
        <dbReference type="WBParaSite" id="jg8407"/>
    </source>
</evidence>
<keyword evidence="3 10" id="KW-0479">Metal-binding</keyword>
<dbReference type="Gene3D" id="3.40.390.10">
    <property type="entry name" value="Collagenase (Catalytic Domain)"/>
    <property type="match status" value="1"/>
</dbReference>
<sequence>MKLSVSTICCPNCFTISWLLLLLSSLSKTTAQVFLTADDFLRALKEDNVTFLTEIDFDNAKKYREYFVTANSSKNKLRPRNILSAQKYYRGDIRGKAALRRERHQKIKKPDSPLNTSHIRRNGVTSVVKKWPSARIPYVLSTQYTEKERAILARAFQEYHSRTCIRFTPRSAFDRDYLYIGKIDGCYSDVGRAGGKQELSLDDGCLHLDTIIHELMHSVGFYHEHERWDRDHFISILWRNIDRDAYDQFGRVDLTESSYYGQPYDYHSHGLQQERQRNTYCQSPQMTHVIGSALDFSPTDLSKIQRMYQCSGFAEPIDTSGLEFSNSISSRMASAPVIRPYNSLISPRRPPSGTQPLHAPIPSVTNSFIPRALPVQTTTQATTQPCVDRATLCWRWLDRCNSVFFEKIMREFCALSCENCTPHDKEPMIKSKTVEKTRESLGDVPSQPISQEMNQMRIRLLKQLDRKRLEAESRAELSPRGRMQKHNWKMKQELLSQKNEGKQWHAGGRKLGLIQTKERRHQKNEGSKSLSEDQPVFKLI</sequence>
<comment type="function">
    <text evidence="1">Metalloprotease.</text>
</comment>
<dbReference type="InterPro" id="IPR003582">
    <property type="entry name" value="ShKT_dom"/>
</dbReference>
<organism evidence="15 16">
    <name type="scientific">Ditylenchus dipsaci</name>
    <dbReference type="NCBI Taxonomy" id="166011"/>
    <lineage>
        <taxon>Eukaryota</taxon>
        <taxon>Metazoa</taxon>
        <taxon>Ecdysozoa</taxon>
        <taxon>Nematoda</taxon>
        <taxon>Chromadorea</taxon>
        <taxon>Rhabditida</taxon>
        <taxon>Tylenchina</taxon>
        <taxon>Tylenchomorpha</taxon>
        <taxon>Sphaerularioidea</taxon>
        <taxon>Anguinidae</taxon>
        <taxon>Anguininae</taxon>
        <taxon>Ditylenchus</taxon>
    </lineage>
</organism>
<dbReference type="PROSITE" id="PS51864">
    <property type="entry name" value="ASTACIN"/>
    <property type="match status" value="1"/>
</dbReference>
<feature type="active site" evidence="10">
    <location>
        <position position="214"/>
    </location>
</feature>
<dbReference type="InterPro" id="IPR001506">
    <property type="entry name" value="Peptidase_M12A"/>
</dbReference>
<feature type="domain" description="ShKT" evidence="13">
    <location>
        <begin position="386"/>
        <end position="420"/>
    </location>
</feature>
<evidence type="ECO:0000256" key="11">
    <source>
        <dbReference type="RuleBase" id="RU361183"/>
    </source>
</evidence>
<comment type="cofactor">
    <cofactor evidence="10 11">
        <name>Zn(2+)</name>
        <dbReference type="ChEBI" id="CHEBI:29105"/>
    </cofactor>
    <text evidence="10 11">Binds 1 zinc ion per subunit.</text>
</comment>
<keyword evidence="5 10" id="KW-0862">Zinc</keyword>
<feature type="disulfide bond" evidence="9">
    <location>
        <begin position="386"/>
        <end position="420"/>
    </location>
</feature>
<dbReference type="PRINTS" id="PR00480">
    <property type="entry name" value="ASTACIN"/>
</dbReference>
<reference evidence="16" key="1">
    <citation type="submission" date="2022-11" db="UniProtKB">
        <authorList>
            <consortium name="WormBaseParasite"/>
        </authorList>
    </citation>
    <scope>IDENTIFICATION</scope>
</reference>
<name>A0A915EQY0_9BILA</name>
<evidence type="ECO:0000259" key="14">
    <source>
        <dbReference type="PROSITE" id="PS51864"/>
    </source>
</evidence>
<evidence type="ECO:0000256" key="2">
    <source>
        <dbReference type="ARBA" id="ARBA00022670"/>
    </source>
</evidence>
<comment type="caution">
    <text evidence="9">Lacks conserved residue(s) required for the propagation of feature annotation.</text>
</comment>
<evidence type="ECO:0000256" key="7">
    <source>
        <dbReference type="ARBA" id="ARBA00023145"/>
    </source>
</evidence>
<dbReference type="SMART" id="SM00254">
    <property type="entry name" value="ShKT"/>
    <property type="match status" value="1"/>
</dbReference>
<proteinExistence type="predicted"/>
<dbReference type="EC" id="3.4.24.-" evidence="11"/>
<feature type="domain" description="Peptidase M12A" evidence="14">
    <location>
        <begin position="122"/>
        <end position="311"/>
    </location>
</feature>
<feature type="signal peptide" evidence="11">
    <location>
        <begin position="1"/>
        <end position="31"/>
    </location>
</feature>
<dbReference type="PANTHER" id="PTHR10127:SF883">
    <property type="entry name" value="ZINC METALLOPROTEINASE NAS-8"/>
    <property type="match status" value="1"/>
</dbReference>
<dbReference type="Pfam" id="PF01549">
    <property type="entry name" value="ShK"/>
    <property type="match status" value="1"/>
</dbReference>
<keyword evidence="11" id="KW-0732">Signal</keyword>
<dbReference type="SMART" id="SM00235">
    <property type="entry name" value="ZnMc"/>
    <property type="match status" value="1"/>
</dbReference>
<protein>
    <recommendedName>
        <fullName evidence="11">Metalloendopeptidase</fullName>
        <ecNumber evidence="11">3.4.24.-</ecNumber>
    </recommendedName>
</protein>
<keyword evidence="8 9" id="KW-1015">Disulfide bond</keyword>
<feature type="binding site" evidence="10">
    <location>
        <position position="223"/>
    </location>
    <ligand>
        <name>Zn(2+)</name>
        <dbReference type="ChEBI" id="CHEBI:29105"/>
        <note>catalytic</note>
    </ligand>
</feature>
<dbReference type="GO" id="GO:0006508">
    <property type="term" value="P:proteolysis"/>
    <property type="evidence" value="ECO:0007669"/>
    <property type="project" value="UniProtKB-KW"/>
</dbReference>
<dbReference type="InterPro" id="IPR024079">
    <property type="entry name" value="MetalloPept_cat_dom_sf"/>
</dbReference>
<keyword evidence="6 10" id="KW-0482">Metalloprotease</keyword>
<evidence type="ECO:0000256" key="4">
    <source>
        <dbReference type="ARBA" id="ARBA00022801"/>
    </source>
</evidence>
<evidence type="ECO:0000259" key="13">
    <source>
        <dbReference type="PROSITE" id="PS51670"/>
    </source>
</evidence>
<evidence type="ECO:0000313" key="15">
    <source>
        <dbReference type="Proteomes" id="UP000887574"/>
    </source>
</evidence>
<dbReference type="InterPro" id="IPR034035">
    <property type="entry name" value="Astacin-like_dom"/>
</dbReference>
<dbReference type="CDD" id="cd04280">
    <property type="entry name" value="ZnMc_astacin_like"/>
    <property type="match status" value="1"/>
</dbReference>
<dbReference type="WBParaSite" id="jg8407">
    <property type="protein sequence ID" value="jg8407"/>
    <property type="gene ID" value="jg8407"/>
</dbReference>
<feature type="chain" id="PRO_5038167141" description="Metalloendopeptidase" evidence="11">
    <location>
        <begin position="32"/>
        <end position="540"/>
    </location>
</feature>
<dbReference type="InterPro" id="IPR006026">
    <property type="entry name" value="Peptidase_Metallo"/>
</dbReference>
<dbReference type="PROSITE" id="PS51670">
    <property type="entry name" value="SHKT"/>
    <property type="match status" value="1"/>
</dbReference>
<keyword evidence="2 10" id="KW-0645">Protease</keyword>
<dbReference type="AlphaFoldDB" id="A0A915EQY0"/>
<evidence type="ECO:0000256" key="3">
    <source>
        <dbReference type="ARBA" id="ARBA00022723"/>
    </source>
</evidence>
<evidence type="ECO:0000256" key="8">
    <source>
        <dbReference type="ARBA" id="ARBA00023157"/>
    </source>
</evidence>
<accession>A0A915EQY0</accession>
<feature type="binding site" evidence="10">
    <location>
        <position position="217"/>
    </location>
    <ligand>
        <name>Zn(2+)</name>
        <dbReference type="ChEBI" id="CHEBI:29105"/>
        <note>catalytic</note>
    </ligand>
</feature>
<keyword evidence="15" id="KW-1185">Reference proteome</keyword>
<evidence type="ECO:0000256" key="9">
    <source>
        <dbReference type="PROSITE-ProRule" id="PRU01005"/>
    </source>
</evidence>
<dbReference type="Pfam" id="PF01400">
    <property type="entry name" value="Astacin"/>
    <property type="match status" value="1"/>
</dbReference>